<proteinExistence type="inferred from homology"/>
<keyword evidence="6" id="KW-1185">Reference proteome</keyword>
<evidence type="ECO:0000259" key="3">
    <source>
        <dbReference type="Pfam" id="PF03446"/>
    </source>
</evidence>
<dbReference type="EMBL" id="VIWV01000001">
    <property type="protein sequence ID" value="TWF89844.1"/>
    <property type="molecule type" value="Genomic_DNA"/>
</dbReference>
<evidence type="ECO:0000259" key="4">
    <source>
        <dbReference type="Pfam" id="PF21761"/>
    </source>
</evidence>
<organism evidence="5 6">
    <name type="scientific">Streptomyces capillispiralis</name>
    <dbReference type="NCBI Taxonomy" id="68182"/>
    <lineage>
        <taxon>Bacteria</taxon>
        <taxon>Bacillati</taxon>
        <taxon>Actinomycetota</taxon>
        <taxon>Actinomycetes</taxon>
        <taxon>Kitasatosporales</taxon>
        <taxon>Streptomycetaceae</taxon>
        <taxon>Streptomyces</taxon>
    </lineage>
</organism>
<keyword evidence="2" id="KW-0560">Oxidoreductase</keyword>
<dbReference type="InterPro" id="IPR048666">
    <property type="entry name" value="RedAm-like_C"/>
</dbReference>
<feature type="domain" description="NADPH-dependent reductive aminase-like C-terminal" evidence="4">
    <location>
        <begin position="173"/>
        <end position="299"/>
    </location>
</feature>
<dbReference type="InterPro" id="IPR036291">
    <property type="entry name" value="NAD(P)-bd_dom_sf"/>
</dbReference>
<dbReference type="GO" id="GO:0050661">
    <property type="term" value="F:NADP binding"/>
    <property type="evidence" value="ECO:0007669"/>
    <property type="project" value="InterPro"/>
</dbReference>
<dbReference type="PANTHER" id="PTHR43580">
    <property type="entry name" value="OXIDOREDUCTASE GLYR1-RELATED"/>
    <property type="match status" value="1"/>
</dbReference>
<gene>
    <name evidence="5" type="ORF">FHX78_116891</name>
</gene>
<protein>
    <submittedName>
        <fullName evidence="5">3-hydroxyisobutyrate dehydrogenase-like beta-hydroxyacid dehydrogenase</fullName>
    </submittedName>
</protein>
<evidence type="ECO:0000313" key="6">
    <source>
        <dbReference type="Proteomes" id="UP000316603"/>
    </source>
</evidence>
<reference evidence="5 6" key="1">
    <citation type="submission" date="2019-06" db="EMBL/GenBank/DDBJ databases">
        <title>Sequencing the genomes of 1000 actinobacteria strains.</title>
        <authorList>
            <person name="Klenk H.-P."/>
        </authorList>
    </citation>
    <scope>NUCLEOTIDE SEQUENCE [LARGE SCALE GENOMIC DNA]</scope>
    <source>
        <strain evidence="5 6">DSM 41695</strain>
    </source>
</reference>
<accession>A0A561TRV5</accession>
<comment type="similarity">
    <text evidence="1">Belongs to the HIBADH-related family.</text>
</comment>
<dbReference type="InterPro" id="IPR006115">
    <property type="entry name" value="6PGDH_NADP-bd"/>
</dbReference>
<dbReference type="GO" id="GO:0016491">
    <property type="term" value="F:oxidoreductase activity"/>
    <property type="evidence" value="ECO:0007669"/>
    <property type="project" value="UniProtKB-KW"/>
</dbReference>
<dbReference type="InterPro" id="IPR051265">
    <property type="entry name" value="HIBADH-related_NP60_sf"/>
</dbReference>
<dbReference type="Pfam" id="PF03446">
    <property type="entry name" value="NAD_binding_2"/>
    <property type="match status" value="1"/>
</dbReference>
<dbReference type="SUPFAM" id="SSF51735">
    <property type="entry name" value="NAD(P)-binding Rossmann-fold domains"/>
    <property type="match status" value="1"/>
</dbReference>
<dbReference type="Proteomes" id="UP000316603">
    <property type="component" value="Unassembled WGS sequence"/>
</dbReference>
<evidence type="ECO:0000256" key="2">
    <source>
        <dbReference type="ARBA" id="ARBA00023002"/>
    </source>
</evidence>
<dbReference type="PIRSF" id="PIRSF000103">
    <property type="entry name" value="HIBADH"/>
    <property type="match status" value="1"/>
</dbReference>
<name>A0A561TRV5_9ACTN</name>
<dbReference type="Gene3D" id="1.10.1040.10">
    <property type="entry name" value="N-(1-d-carboxylethyl)-l-norvaline Dehydrogenase, domain 2"/>
    <property type="match status" value="1"/>
</dbReference>
<dbReference type="InterPro" id="IPR015815">
    <property type="entry name" value="HIBADH-related"/>
</dbReference>
<dbReference type="AlphaFoldDB" id="A0A561TRV5"/>
<feature type="domain" description="6-phosphogluconate dehydrogenase NADP-binding" evidence="3">
    <location>
        <begin position="16"/>
        <end position="171"/>
    </location>
</feature>
<evidence type="ECO:0000256" key="1">
    <source>
        <dbReference type="ARBA" id="ARBA00009080"/>
    </source>
</evidence>
<comment type="caution">
    <text evidence="5">The sequence shown here is derived from an EMBL/GenBank/DDBJ whole genome shotgun (WGS) entry which is preliminary data.</text>
</comment>
<evidence type="ECO:0000313" key="5">
    <source>
        <dbReference type="EMBL" id="TWF89844.1"/>
    </source>
</evidence>
<dbReference type="Pfam" id="PF21761">
    <property type="entry name" value="RedAm-like_C"/>
    <property type="match status" value="1"/>
</dbReference>
<dbReference type="PANTHER" id="PTHR43580:SF2">
    <property type="entry name" value="CYTOKINE-LIKE NUCLEAR FACTOR N-PAC"/>
    <property type="match status" value="1"/>
</dbReference>
<dbReference type="InterPro" id="IPR013328">
    <property type="entry name" value="6PGD_dom2"/>
</dbReference>
<sequence>MLPGMTNETDIRKLPVTVLGLGPMGRALAGAFLRAGHPTTVWNRSRGKADDLLAAGAREADTAAEAVRRGDLVVVSVADYDAAQAVLDTVDPADFAGRVLLNVSTSTAERSRTAAARAAKQGVDYLDGAIMIGPTFIATPDSLVFLSGSRDAYDRHRETFRALGGRVVHVGEDPGFAALYDMSLLDFFWTSMSGMMHSFALAGADGVKVRDFAPYLKVMLDTVEMLAPDTAREIDEGAYPGGGELLTMRCSTVDDIIEAARLRGLDTSVLRAVSSVEHRARALGHAGDSYTATVEGVRRPAPTD</sequence>
<dbReference type="OrthoDB" id="4029976at2"/>
<dbReference type="Gene3D" id="3.40.50.720">
    <property type="entry name" value="NAD(P)-binding Rossmann-like Domain"/>
    <property type="match status" value="1"/>
</dbReference>